<sequence>MTLSGQVRSGTEMVSTSSANERYRCDGIAEFRWVFQEGCSEGMGPVGSTMRLTPEVKLSAAGISGHFSMMWTKDRRMIDPRDGKPV</sequence>
<keyword evidence="2" id="KW-1185">Reference proteome</keyword>
<evidence type="ECO:0000313" key="1">
    <source>
        <dbReference type="EMBL" id="GGF19902.1"/>
    </source>
</evidence>
<dbReference type="Proteomes" id="UP000632454">
    <property type="component" value="Unassembled WGS sequence"/>
</dbReference>
<organism evidence="1 2">
    <name type="scientific">Williamsia phyllosphaerae</name>
    <dbReference type="NCBI Taxonomy" id="885042"/>
    <lineage>
        <taxon>Bacteria</taxon>
        <taxon>Bacillati</taxon>
        <taxon>Actinomycetota</taxon>
        <taxon>Actinomycetes</taxon>
        <taxon>Mycobacteriales</taxon>
        <taxon>Nocardiaceae</taxon>
        <taxon>Williamsia</taxon>
    </lineage>
</organism>
<protein>
    <submittedName>
        <fullName evidence="1">Uncharacterized protein</fullName>
    </submittedName>
</protein>
<dbReference type="EMBL" id="BMCS01000001">
    <property type="protein sequence ID" value="GGF19902.1"/>
    <property type="molecule type" value="Genomic_DNA"/>
</dbReference>
<accession>A0ABQ1UK01</accession>
<reference evidence="2" key="1">
    <citation type="journal article" date="2019" name="Int. J. Syst. Evol. Microbiol.">
        <title>The Global Catalogue of Microorganisms (GCM) 10K type strain sequencing project: providing services to taxonomists for standard genome sequencing and annotation.</title>
        <authorList>
            <consortium name="The Broad Institute Genomics Platform"/>
            <consortium name="The Broad Institute Genome Sequencing Center for Infectious Disease"/>
            <person name="Wu L."/>
            <person name="Ma J."/>
        </authorList>
    </citation>
    <scope>NUCLEOTIDE SEQUENCE [LARGE SCALE GENOMIC DNA]</scope>
    <source>
        <strain evidence="2">CCM 7855</strain>
    </source>
</reference>
<comment type="caution">
    <text evidence="1">The sequence shown here is derived from an EMBL/GenBank/DDBJ whole genome shotgun (WGS) entry which is preliminary data.</text>
</comment>
<name>A0ABQ1UK01_9NOCA</name>
<proteinExistence type="predicted"/>
<gene>
    <name evidence="1" type="ORF">GCM10007298_14920</name>
</gene>
<evidence type="ECO:0000313" key="2">
    <source>
        <dbReference type="Proteomes" id="UP000632454"/>
    </source>
</evidence>